<dbReference type="SUPFAM" id="SSF103473">
    <property type="entry name" value="MFS general substrate transporter"/>
    <property type="match status" value="1"/>
</dbReference>
<dbReference type="GO" id="GO:0005886">
    <property type="term" value="C:plasma membrane"/>
    <property type="evidence" value="ECO:0007669"/>
    <property type="project" value="UniProtKB-SubCell"/>
</dbReference>
<dbReference type="InterPro" id="IPR036259">
    <property type="entry name" value="MFS_trans_sf"/>
</dbReference>
<dbReference type="Pfam" id="PF12832">
    <property type="entry name" value="MFS_1_like"/>
    <property type="match status" value="1"/>
</dbReference>
<keyword evidence="6 8" id="KW-1133">Transmembrane helix</keyword>
<feature type="transmembrane region" description="Helical" evidence="8">
    <location>
        <begin position="243"/>
        <end position="260"/>
    </location>
</feature>
<evidence type="ECO:0000259" key="9">
    <source>
        <dbReference type="Pfam" id="PF12832"/>
    </source>
</evidence>
<proteinExistence type="predicted"/>
<feature type="transmembrane region" description="Helical" evidence="8">
    <location>
        <begin position="133"/>
        <end position="152"/>
    </location>
</feature>
<evidence type="ECO:0000256" key="3">
    <source>
        <dbReference type="ARBA" id="ARBA00022475"/>
    </source>
</evidence>
<sequence length="386" mass="39487">MPTALRLGLVYAALYVGNGASTPFMPVWLSERGLTGAQVGLVLSLPMLLQIVTSPALAVWADRFRLRRTPIAWLAAGTCAAYLALSGLHNLAGLAAAWLLAASLYLALPPLIDVITLDRAAREGFTYGLPRGLGSLAYIAAAALVGGLVTAVSVDIALGWMILAAVLTALGARFLLPPDPAPGPGAAADGQGGLAGLKTLVRDPVFLLAVGSAGLIQSAHAFYYAFSALAWKAQGLPENLTGLLWGVGVAVEVVFLWFGAGLQRRLGAKNLLVIGGAAGVLRWTLLAFAPPLWALVPLQALHALTYTAVFLASIQLAARLSGPQTASAAQLINAALQGGVLCGLATLASGPLFDAVGAKGYLAMAVMAAAGLAGAFALYRLPRLKG</sequence>
<feature type="transmembrane region" description="Helical" evidence="8">
    <location>
        <begin position="330"/>
        <end position="349"/>
    </location>
</feature>
<dbReference type="PIRSF" id="PIRSF004925">
    <property type="entry name" value="HcaT"/>
    <property type="match status" value="1"/>
</dbReference>
<dbReference type="NCBIfam" id="NF037955">
    <property type="entry name" value="mfs"/>
    <property type="match status" value="1"/>
</dbReference>
<dbReference type="RefSeq" id="WP_110449619.1">
    <property type="nucleotide sequence ID" value="NZ_CP029479.1"/>
</dbReference>
<feature type="transmembrane region" description="Helical" evidence="8">
    <location>
        <begin position="361"/>
        <end position="381"/>
    </location>
</feature>
<evidence type="ECO:0000313" key="11">
    <source>
        <dbReference type="Proteomes" id="UP000247763"/>
    </source>
</evidence>
<gene>
    <name evidence="10" type="ORF">HYN04_04335</name>
</gene>
<reference evidence="11" key="1">
    <citation type="submission" date="2018-05" db="EMBL/GenBank/DDBJ databases">
        <title>Genome sequencing of Phenylobacterium sp. HYN0004.</title>
        <authorList>
            <person name="Yi H."/>
            <person name="Baek C."/>
        </authorList>
    </citation>
    <scope>NUCLEOTIDE SEQUENCE [LARGE SCALE GENOMIC DNA]</scope>
    <source>
        <strain evidence="11">HYN0004</strain>
    </source>
</reference>
<keyword evidence="2" id="KW-0813">Transport</keyword>
<feature type="transmembrane region" description="Helical" evidence="8">
    <location>
        <begin position="158"/>
        <end position="176"/>
    </location>
</feature>
<dbReference type="InterPro" id="IPR026032">
    <property type="entry name" value="HcaT-like"/>
</dbReference>
<dbReference type="PANTHER" id="PTHR23522">
    <property type="entry name" value="BLL5896 PROTEIN"/>
    <property type="match status" value="1"/>
</dbReference>
<feature type="transmembrane region" description="Helical" evidence="8">
    <location>
        <begin position="35"/>
        <end position="59"/>
    </location>
</feature>
<feature type="transmembrane region" description="Helical" evidence="8">
    <location>
        <begin position="300"/>
        <end position="318"/>
    </location>
</feature>
<evidence type="ECO:0000256" key="2">
    <source>
        <dbReference type="ARBA" id="ARBA00022448"/>
    </source>
</evidence>
<keyword evidence="4" id="KW-0997">Cell inner membrane</keyword>
<name>A0A2Z3HUP2_9CAUL</name>
<keyword evidence="7 8" id="KW-0472">Membrane</keyword>
<dbReference type="OrthoDB" id="9150135at2"/>
<evidence type="ECO:0000256" key="1">
    <source>
        <dbReference type="ARBA" id="ARBA00004429"/>
    </source>
</evidence>
<dbReference type="EMBL" id="CP029479">
    <property type="protein sequence ID" value="AWM77050.1"/>
    <property type="molecule type" value="Genomic_DNA"/>
</dbReference>
<evidence type="ECO:0000256" key="6">
    <source>
        <dbReference type="ARBA" id="ARBA00022989"/>
    </source>
</evidence>
<dbReference type="Gene3D" id="1.20.1250.20">
    <property type="entry name" value="MFS general substrate transporter like domains"/>
    <property type="match status" value="2"/>
</dbReference>
<accession>A0A2Z3HUP2</accession>
<dbReference type="InterPro" id="IPR024989">
    <property type="entry name" value="MFS_assoc_dom"/>
</dbReference>
<dbReference type="AlphaFoldDB" id="A0A2Z3HUP2"/>
<protein>
    <submittedName>
        <fullName evidence="10">MFS transporter</fullName>
    </submittedName>
</protein>
<dbReference type="GO" id="GO:0030395">
    <property type="term" value="F:lactose binding"/>
    <property type="evidence" value="ECO:0007669"/>
    <property type="project" value="TreeGrafter"/>
</dbReference>
<evidence type="ECO:0000256" key="5">
    <source>
        <dbReference type="ARBA" id="ARBA00022692"/>
    </source>
</evidence>
<evidence type="ECO:0000256" key="7">
    <source>
        <dbReference type="ARBA" id="ARBA00023136"/>
    </source>
</evidence>
<dbReference type="PANTHER" id="PTHR23522:SF10">
    <property type="entry name" value="3-PHENYLPROPIONIC ACID TRANSPORTER-RELATED"/>
    <property type="match status" value="1"/>
</dbReference>
<evidence type="ECO:0000313" key="10">
    <source>
        <dbReference type="EMBL" id="AWM77050.1"/>
    </source>
</evidence>
<evidence type="ECO:0000256" key="8">
    <source>
        <dbReference type="SAM" id="Phobius"/>
    </source>
</evidence>
<feature type="domain" description="Major facilitator superfamily associated" evidence="9">
    <location>
        <begin position="6"/>
        <end position="359"/>
    </location>
</feature>
<feature type="transmembrane region" description="Helical" evidence="8">
    <location>
        <begin position="95"/>
        <end position="112"/>
    </location>
</feature>
<comment type="subcellular location">
    <subcellularLocation>
        <location evidence="1">Cell inner membrane</location>
        <topology evidence="1">Multi-pass membrane protein</topology>
    </subcellularLocation>
</comment>
<dbReference type="Proteomes" id="UP000247763">
    <property type="component" value="Chromosome"/>
</dbReference>
<keyword evidence="11" id="KW-1185">Reference proteome</keyword>
<organism evidence="10 11">
    <name type="scientific">Phenylobacterium parvum</name>
    <dbReference type="NCBI Taxonomy" id="2201350"/>
    <lineage>
        <taxon>Bacteria</taxon>
        <taxon>Pseudomonadati</taxon>
        <taxon>Pseudomonadota</taxon>
        <taxon>Alphaproteobacteria</taxon>
        <taxon>Caulobacterales</taxon>
        <taxon>Caulobacteraceae</taxon>
        <taxon>Phenylobacterium</taxon>
    </lineage>
</organism>
<evidence type="ECO:0000256" key="4">
    <source>
        <dbReference type="ARBA" id="ARBA00022519"/>
    </source>
</evidence>
<feature type="transmembrane region" description="Helical" evidence="8">
    <location>
        <begin position="205"/>
        <end position="231"/>
    </location>
</feature>
<dbReference type="KEGG" id="phb:HYN04_04335"/>
<keyword evidence="5 8" id="KW-0812">Transmembrane</keyword>
<dbReference type="GO" id="GO:0015528">
    <property type="term" value="F:lactose:proton symporter activity"/>
    <property type="evidence" value="ECO:0007669"/>
    <property type="project" value="TreeGrafter"/>
</dbReference>
<keyword evidence="3" id="KW-1003">Cell membrane</keyword>